<evidence type="ECO:0000259" key="2">
    <source>
        <dbReference type="Pfam" id="PF12973"/>
    </source>
</evidence>
<feature type="domain" description="ChrR-like cupin" evidence="2">
    <location>
        <begin position="27"/>
        <end position="98"/>
    </location>
</feature>
<dbReference type="RefSeq" id="WP_167671507.1">
    <property type="nucleotide sequence ID" value="NZ_JAATJS010000001.1"/>
</dbReference>
<dbReference type="Pfam" id="PF12973">
    <property type="entry name" value="Cupin_7"/>
    <property type="match status" value="1"/>
</dbReference>
<feature type="signal peptide" evidence="1">
    <location>
        <begin position="1"/>
        <end position="20"/>
    </location>
</feature>
<dbReference type="Proteomes" id="UP000707352">
    <property type="component" value="Unassembled WGS sequence"/>
</dbReference>
<dbReference type="CDD" id="cd06989">
    <property type="entry name" value="cupin_DRT102"/>
    <property type="match status" value="1"/>
</dbReference>
<organism evidence="3 4">
    <name type="scientific">Microvirga terricola</name>
    <dbReference type="NCBI Taxonomy" id="2719797"/>
    <lineage>
        <taxon>Bacteria</taxon>
        <taxon>Pseudomonadati</taxon>
        <taxon>Pseudomonadota</taxon>
        <taxon>Alphaproteobacteria</taxon>
        <taxon>Hyphomicrobiales</taxon>
        <taxon>Methylobacteriaceae</taxon>
        <taxon>Microvirga</taxon>
    </lineage>
</organism>
<dbReference type="InterPro" id="IPR014710">
    <property type="entry name" value="RmlC-like_jellyroll"/>
</dbReference>
<reference evidence="3 4" key="1">
    <citation type="submission" date="2020-03" db="EMBL/GenBank/DDBJ databases">
        <title>The genome sequence of Microvirga sp. c23x22.</title>
        <authorList>
            <person name="Zhang X."/>
        </authorList>
    </citation>
    <scope>NUCLEOTIDE SEQUENCE [LARGE SCALE GENOMIC DNA]</scope>
    <source>
        <strain evidence="4">c23x22</strain>
    </source>
</reference>
<evidence type="ECO:0000313" key="3">
    <source>
        <dbReference type="EMBL" id="NIX75635.1"/>
    </source>
</evidence>
<comment type="caution">
    <text evidence="3">The sequence shown here is derived from an EMBL/GenBank/DDBJ whole genome shotgun (WGS) entry which is preliminary data.</text>
</comment>
<dbReference type="SUPFAM" id="SSF51182">
    <property type="entry name" value="RmlC-like cupins"/>
    <property type="match status" value="1"/>
</dbReference>
<protein>
    <submittedName>
        <fullName evidence="3">DUF4437 domain-containing protein</fullName>
    </submittedName>
</protein>
<gene>
    <name evidence="3" type="ORF">HB375_03275</name>
</gene>
<proteinExistence type="predicted"/>
<dbReference type="EMBL" id="JAATJS010000001">
    <property type="protein sequence ID" value="NIX75635.1"/>
    <property type="molecule type" value="Genomic_DNA"/>
</dbReference>
<evidence type="ECO:0000313" key="4">
    <source>
        <dbReference type="Proteomes" id="UP000707352"/>
    </source>
</evidence>
<dbReference type="InterPro" id="IPR011051">
    <property type="entry name" value="RmlC_Cupin_sf"/>
</dbReference>
<keyword evidence="4" id="KW-1185">Reference proteome</keyword>
<feature type="chain" id="PRO_5046089478" evidence="1">
    <location>
        <begin position="21"/>
        <end position="155"/>
    </location>
</feature>
<dbReference type="Gene3D" id="2.60.120.10">
    <property type="entry name" value="Jelly Rolls"/>
    <property type="match status" value="1"/>
</dbReference>
<evidence type="ECO:0000256" key="1">
    <source>
        <dbReference type="SAM" id="SignalP"/>
    </source>
</evidence>
<name>A0ABX0V9D0_9HYPH</name>
<dbReference type="InterPro" id="IPR025979">
    <property type="entry name" value="ChrR-like_cupin_dom"/>
</dbReference>
<keyword evidence="1" id="KW-0732">Signal</keyword>
<sequence>MRPVLVTAALFLATTGGLLAQEHTAGHAMKADQLKWMPGPPVLPKGAEFAVLSGDPGKPGPFTMRLKVPAGYKIPAHSHPTAERVTVISGNFHVGMGDKLDEAKTDSLETGGFVDLPANMNHYAFMSTGTIVQINSEGPFVIKYVNPADDPSKAQ</sequence>
<accession>A0ABX0V9D0</accession>